<accession>A0ABW4R8N1</accession>
<evidence type="ECO:0000256" key="3">
    <source>
        <dbReference type="ARBA" id="ARBA00023237"/>
    </source>
</evidence>
<dbReference type="InterPro" id="IPR007055">
    <property type="entry name" value="BON_dom"/>
</dbReference>
<feature type="region of interest" description="Disordered" evidence="5">
    <location>
        <begin position="613"/>
        <end position="644"/>
    </location>
</feature>
<dbReference type="InterPro" id="IPR006664">
    <property type="entry name" value="OMP_bac"/>
</dbReference>
<dbReference type="InterPro" id="IPR006665">
    <property type="entry name" value="OmpA-like"/>
</dbReference>
<dbReference type="InterPro" id="IPR050330">
    <property type="entry name" value="Bact_OuterMem_StrucFunc"/>
</dbReference>
<dbReference type="Gene3D" id="3.30.1330.60">
    <property type="entry name" value="OmpA-like domain"/>
    <property type="match status" value="1"/>
</dbReference>
<evidence type="ECO:0000259" key="6">
    <source>
        <dbReference type="PROSITE" id="PS51123"/>
    </source>
</evidence>
<evidence type="ECO:0000256" key="4">
    <source>
        <dbReference type="PROSITE-ProRule" id="PRU00473"/>
    </source>
</evidence>
<keyword evidence="2 4" id="KW-0472">Membrane</keyword>
<evidence type="ECO:0000256" key="2">
    <source>
        <dbReference type="ARBA" id="ARBA00023136"/>
    </source>
</evidence>
<feature type="region of interest" description="Disordered" evidence="5">
    <location>
        <begin position="660"/>
        <end position="741"/>
    </location>
</feature>
<dbReference type="PANTHER" id="PTHR30329">
    <property type="entry name" value="STATOR ELEMENT OF FLAGELLAR MOTOR COMPLEX"/>
    <property type="match status" value="1"/>
</dbReference>
<dbReference type="RefSeq" id="WP_379143336.1">
    <property type="nucleotide sequence ID" value="NZ_JBHUEN010000043.1"/>
</dbReference>
<evidence type="ECO:0000256" key="1">
    <source>
        <dbReference type="ARBA" id="ARBA00004442"/>
    </source>
</evidence>
<dbReference type="SUPFAM" id="SSF103088">
    <property type="entry name" value="OmpA-like"/>
    <property type="match status" value="1"/>
</dbReference>
<name>A0ABW4R8N1_9RHOB</name>
<sequence length="741" mass="77826">MTNPPPRRTRSQLPARLAALAMLAGAGGLCWLGATQAAGYIEDISNKQVTQVLRQGGFDWVSVKTDGLQVQLTGEAPSEALRSRAVAQAGSAVEQNRVVDDMTVKPREAIAAPAFSVEFLRNDKGVSLIGLVPADTDRKSIVAALSLSAGQGKVADLLEAADYPTPPGWREALDFGLAAVKALPRTKVSVSAGKVEITAITDSAEEKARIEADLTGKKPRSVTLVTDISAPRPVIAPFTLRFVIDDKGPRFDACAADTEDARTRILRAGTEAGVKGAPDCVLGLGVPTPDWAKAAVPAIQALAELGRGDVTLSNVDITLHAPASVKQEDFDKAIGRLQSALPDVFDLTANLDAPAVQEPDPATFTAHSPGDGTITLDGTITDDRMRETVESLARSRFSRVNSTLRSDPSVPDGWTIRAIGALEALADLESGMVTVSPDMVRLDGVSGSRTASDTAARILSRRLGEGARYELAIGYDRRLDPMLGLPSGTQCVDRLNNVMAESEIGFEPAKSEISGDPKATLARLTEAMDQCDDFQMEIGGHTDSQGSEDFNQKLSAGRAEAVLRAMAGAGINTANLTARGYGESHPVATNETDAGREANRRIEFRLLSEAPVTASAPKPAPVVSGVTIDQKAPTKPPPELEILPPLTTPLAQELISPADIPAADSEPDAPLDAEGAAKAEAEADAIAEEEAKRLPVWTPGPRTPRPQARPDDAPAMNDVSDGDGGNEGTDAGLVDDTETTE</sequence>
<feature type="domain" description="OmpA-like" evidence="6">
    <location>
        <begin position="493"/>
        <end position="610"/>
    </location>
</feature>
<dbReference type="Pfam" id="PF04972">
    <property type="entry name" value="BON"/>
    <property type="match status" value="1"/>
</dbReference>
<comment type="subcellular location">
    <subcellularLocation>
        <location evidence="1">Cell outer membrane</location>
    </subcellularLocation>
</comment>
<dbReference type="Pfam" id="PF00691">
    <property type="entry name" value="OmpA"/>
    <property type="match status" value="1"/>
</dbReference>
<dbReference type="CDD" id="cd07185">
    <property type="entry name" value="OmpA_C-like"/>
    <property type="match status" value="1"/>
</dbReference>
<keyword evidence="8" id="KW-1185">Reference proteome</keyword>
<dbReference type="InterPro" id="IPR036737">
    <property type="entry name" value="OmpA-like_sf"/>
</dbReference>
<dbReference type="PROSITE" id="PS51123">
    <property type="entry name" value="OMPA_2"/>
    <property type="match status" value="1"/>
</dbReference>
<gene>
    <name evidence="7" type="ORF">ACFSCT_12860</name>
</gene>
<dbReference type="Proteomes" id="UP001597213">
    <property type="component" value="Unassembled WGS sequence"/>
</dbReference>
<evidence type="ECO:0000256" key="5">
    <source>
        <dbReference type="SAM" id="MobiDB-lite"/>
    </source>
</evidence>
<keyword evidence="3" id="KW-0998">Cell outer membrane</keyword>
<reference evidence="8" key="1">
    <citation type="journal article" date="2019" name="Int. J. Syst. Evol. Microbiol.">
        <title>The Global Catalogue of Microorganisms (GCM) 10K type strain sequencing project: providing services to taxonomists for standard genome sequencing and annotation.</title>
        <authorList>
            <consortium name="The Broad Institute Genomics Platform"/>
            <consortium name="The Broad Institute Genome Sequencing Center for Infectious Disease"/>
            <person name="Wu L."/>
            <person name="Ma J."/>
        </authorList>
    </citation>
    <scope>NUCLEOTIDE SEQUENCE [LARGE SCALE GENOMIC DNA]</scope>
    <source>
        <strain evidence="8">CCUG 56029</strain>
    </source>
</reference>
<dbReference type="Gene3D" id="3.40.1520.20">
    <property type="match status" value="4"/>
</dbReference>
<dbReference type="PRINTS" id="PR01021">
    <property type="entry name" value="OMPADOMAIN"/>
</dbReference>
<proteinExistence type="predicted"/>
<dbReference type="PANTHER" id="PTHR30329:SF21">
    <property type="entry name" value="LIPOPROTEIN YIAD-RELATED"/>
    <property type="match status" value="1"/>
</dbReference>
<dbReference type="EMBL" id="JBHUEN010000043">
    <property type="protein sequence ID" value="MFD1882606.1"/>
    <property type="molecule type" value="Genomic_DNA"/>
</dbReference>
<protein>
    <submittedName>
        <fullName evidence="7">OmpA family protein</fullName>
    </submittedName>
</protein>
<evidence type="ECO:0000313" key="8">
    <source>
        <dbReference type="Proteomes" id="UP001597213"/>
    </source>
</evidence>
<organism evidence="7 8">
    <name type="scientific">Paracoccus pacificus</name>
    <dbReference type="NCBI Taxonomy" id="1463598"/>
    <lineage>
        <taxon>Bacteria</taxon>
        <taxon>Pseudomonadati</taxon>
        <taxon>Pseudomonadota</taxon>
        <taxon>Alphaproteobacteria</taxon>
        <taxon>Rhodobacterales</taxon>
        <taxon>Paracoccaceae</taxon>
        <taxon>Paracoccus</taxon>
    </lineage>
</organism>
<evidence type="ECO:0000313" key="7">
    <source>
        <dbReference type="EMBL" id="MFD1882606.1"/>
    </source>
</evidence>
<comment type="caution">
    <text evidence="7">The sequence shown here is derived from an EMBL/GenBank/DDBJ whole genome shotgun (WGS) entry which is preliminary data.</text>
</comment>